<evidence type="ECO:0000313" key="6">
    <source>
        <dbReference type="EMBL" id="AKV79557.1"/>
    </source>
</evidence>
<dbReference type="AlphaFoldDB" id="A0A088E7C2"/>
<accession>A0A088E7C2</accession>
<dbReference type="EMBL" id="CP012174">
    <property type="protein sequence ID" value="AKV79557.1"/>
    <property type="molecule type" value="Genomic_DNA"/>
</dbReference>
<evidence type="ECO:0000313" key="12">
    <source>
        <dbReference type="Proteomes" id="UP000062398"/>
    </source>
</evidence>
<dbReference type="Proteomes" id="UP000061362">
    <property type="component" value="Chromosome"/>
</dbReference>
<dbReference type="InterPro" id="IPR002737">
    <property type="entry name" value="MEMO1_fam"/>
</dbReference>
<proteinExistence type="inferred from homology"/>
<dbReference type="GeneID" id="91756679"/>
<dbReference type="Proteomes" id="UP000029084">
    <property type="component" value="Chromosome"/>
</dbReference>
<evidence type="ECO:0000313" key="3">
    <source>
        <dbReference type="EMBL" id="AIM28261.1"/>
    </source>
</evidence>
<evidence type="ECO:0000313" key="5">
    <source>
        <dbReference type="EMBL" id="AKV77307.1"/>
    </source>
</evidence>
<evidence type="ECO:0000256" key="1">
    <source>
        <dbReference type="ARBA" id="ARBA00006315"/>
    </source>
</evidence>
<dbReference type="PATRIC" id="fig|43687.5.peg.2296"/>
<dbReference type="PANTHER" id="PTHR11060">
    <property type="entry name" value="PROTEIN MEMO1"/>
    <property type="match status" value="1"/>
</dbReference>
<dbReference type="Pfam" id="PF01875">
    <property type="entry name" value="Memo"/>
    <property type="match status" value="1"/>
</dbReference>
<evidence type="ECO:0000256" key="2">
    <source>
        <dbReference type="HAMAP-Rule" id="MF_00055"/>
    </source>
</evidence>
<evidence type="ECO:0000313" key="10">
    <source>
        <dbReference type="Proteomes" id="UP000056255"/>
    </source>
</evidence>
<reference evidence="8 10" key="3">
    <citation type="submission" date="2015-07" db="EMBL/GenBank/DDBJ databases">
        <title>Physiological, transcriptional responses and genome re-sequencing of acid resistant extremely thermoacidophilic Metallosphaera sedula SARC-M1.</title>
        <authorList>
            <person name="Ai C."/>
            <person name="McCarthy S."/>
            <person name="Eckrich V."/>
            <person name="Rudrappa D."/>
            <person name="Qiu G."/>
            <person name="Blum P."/>
        </authorList>
    </citation>
    <scope>NUCLEOTIDE SEQUENCE [LARGE SCALE GENOMIC DNA]</scope>
    <source>
        <strain evidence="8 10">SARC-M1</strain>
    </source>
</reference>
<evidence type="ECO:0000313" key="14">
    <source>
        <dbReference type="Proteomes" id="UP000068832"/>
    </source>
</evidence>
<dbReference type="EMBL" id="CP008822">
    <property type="protein sequence ID" value="AIM28261.1"/>
    <property type="molecule type" value="Genomic_DNA"/>
</dbReference>
<dbReference type="EMBL" id="CP012173">
    <property type="protein sequence ID" value="AKV77307.1"/>
    <property type="molecule type" value="Genomic_DNA"/>
</dbReference>
<organism evidence="3 9">
    <name type="scientific">Metallosphaera sedula</name>
    <dbReference type="NCBI Taxonomy" id="43687"/>
    <lineage>
        <taxon>Archaea</taxon>
        <taxon>Thermoproteota</taxon>
        <taxon>Thermoprotei</taxon>
        <taxon>Sulfolobales</taxon>
        <taxon>Sulfolobaceae</taxon>
        <taxon>Metallosphaera</taxon>
    </lineage>
</organism>
<dbReference type="Proteomes" id="UP000056255">
    <property type="component" value="Chromosome"/>
</dbReference>
<sequence>MKRRPAVAGSFYEDDSAQLRKRIEWAFHHPIGPGGIPSVGSTGSRSNPIFIVPHAGYIYSGPVAAHSYYYLAQEGKPDIVIILGPNHTGYGSQVSIWPGGDWETPLGSAQVNAQLVKELVSVSEVVDIDEKAHLYEHSIEVQLPFLQYFFDNLSILPVVILMQTPEIAEFVAEGIWRFIQRHSDKDIVVLASSDLNHYDPHDVTMTKDELVIRKIQDMDYKGLYKVVEEYDVTVCGYAPIMASLILAKKMHKKPYILKHATSGDTSGDKSSVVGYLATRFSD</sequence>
<reference evidence="11 12" key="2">
    <citation type="journal article" date="2015" name="Genome Announc.">
        <title>Complete Genome Sequences of Evolved Arsenate-Resistant Metallosphaera sedula Strains.</title>
        <authorList>
            <person name="Ai C."/>
            <person name="McCarthy S."/>
            <person name="Schackwitz W."/>
            <person name="Martin J."/>
            <person name="Lipzen A."/>
            <person name="Blum P."/>
        </authorList>
    </citation>
    <scope>NUCLEOTIDE SEQUENCE [LARGE SCALE GENOMIC DNA]</scope>
    <source>
        <strain evidence="6 12">ARS120-1</strain>
        <strain evidence="7 11">ARS120-2</strain>
        <strain evidence="4 14">ARS50-1</strain>
        <strain evidence="5 13">ARS50-2</strain>
    </source>
</reference>
<dbReference type="Proteomes" id="UP000068832">
    <property type="component" value="Chromosome"/>
</dbReference>
<evidence type="ECO:0000313" key="13">
    <source>
        <dbReference type="Proteomes" id="UP000062475"/>
    </source>
</evidence>
<dbReference type="RefSeq" id="WP_012022065.1">
    <property type="nucleotide sequence ID" value="NZ_AP019770.1"/>
</dbReference>
<dbReference type="Proteomes" id="UP000062475">
    <property type="component" value="Chromosome"/>
</dbReference>
<dbReference type="OrthoDB" id="372162at2157"/>
<evidence type="ECO:0000313" key="8">
    <source>
        <dbReference type="EMBL" id="AKV84035.1"/>
    </source>
</evidence>
<dbReference type="EMBL" id="CP012175">
    <property type="protein sequence ID" value="AKV81802.1"/>
    <property type="molecule type" value="Genomic_DNA"/>
</dbReference>
<dbReference type="OMA" id="EQEAQYG"/>
<protein>
    <recommendedName>
        <fullName evidence="2">MEMO1 family protein HA72_2139</fullName>
    </recommendedName>
</protein>
<dbReference type="PANTHER" id="PTHR11060:SF0">
    <property type="entry name" value="PROTEIN MEMO1"/>
    <property type="match status" value="1"/>
</dbReference>
<dbReference type="EMBL" id="CP012172">
    <property type="protein sequence ID" value="AKV75068.1"/>
    <property type="molecule type" value="Genomic_DNA"/>
</dbReference>
<dbReference type="HAMAP" id="MF_00055">
    <property type="entry name" value="MEMO1"/>
    <property type="match status" value="1"/>
</dbReference>
<dbReference type="NCBIfam" id="TIGR04336">
    <property type="entry name" value="AmmeMemoSam_B"/>
    <property type="match status" value="1"/>
</dbReference>
<name>A0A088E7C2_9CREN</name>
<evidence type="ECO:0000313" key="11">
    <source>
        <dbReference type="Proteomes" id="UP000061362"/>
    </source>
</evidence>
<dbReference type="Proteomes" id="UP000062398">
    <property type="component" value="Chromosome"/>
</dbReference>
<evidence type="ECO:0000313" key="7">
    <source>
        <dbReference type="EMBL" id="AKV81802.1"/>
    </source>
</evidence>
<comment type="similarity">
    <text evidence="1 2">Belongs to the MEMO1 family.</text>
</comment>
<reference evidence="3 9" key="1">
    <citation type="journal article" date="2014" name="J. Bacteriol.">
        <title>Role of an Archaeal PitA Transporter in the Copper and Arsenic Resistance of Metallosphaera sedula, an Extreme Thermoacidophile.</title>
        <authorList>
            <person name="McCarthy S."/>
            <person name="Ai C."/>
            <person name="Wheaton G."/>
            <person name="Tevatia R."/>
            <person name="Eckrich V."/>
            <person name="Kelly R."/>
            <person name="Blum P."/>
        </authorList>
    </citation>
    <scope>NUCLEOTIDE SEQUENCE [LARGE SCALE GENOMIC DNA]</scope>
    <source>
        <strain evidence="3 9">CuR1</strain>
    </source>
</reference>
<dbReference type="EMBL" id="CP012176">
    <property type="protein sequence ID" value="AKV84035.1"/>
    <property type="molecule type" value="Genomic_DNA"/>
</dbReference>
<dbReference type="CDD" id="cd07361">
    <property type="entry name" value="MEMO_like"/>
    <property type="match status" value="1"/>
</dbReference>
<gene>
    <name evidence="3" type="ORF">HA72_2139</name>
    <name evidence="4" type="ORF">MsedA_2191</name>
    <name evidence="5" type="ORF">MsedB_2193</name>
    <name evidence="6" type="ORF">MsedC_2191</name>
    <name evidence="7" type="ORF">MsedD_2192</name>
    <name evidence="8" type="ORF">MsedE_2193</name>
</gene>
<dbReference type="SMR" id="A0A088E7C2"/>
<evidence type="ECO:0000313" key="9">
    <source>
        <dbReference type="Proteomes" id="UP000029084"/>
    </source>
</evidence>
<dbReference type="Gene3D" id="3.40.830.10">
    <property type="entry name" value="LigB-like"/>
    <property type="match status" value="1"/>
</dbReference>
<evidence type="ECO:0000313" key="4">
    <source>
        <dbReference type="EMBL" id="AKV75068.1"/>
    </source>
</evidence>